<dbReference type="GO" id="GO:0003723">
    <property type="term" value="F:RNA binding"/>
    <property type="evidence" value="ECO:0007669"/>
    <property type="project" value="UniProtKB-UniRule"/>
</dbReference>
<dbReference type="InterPro" id="IPR000504">
    <property type="entry name" value="RRM_dom"/>
</dbReference>
<dbReference type="InterPro" id="IPR035979">
    <property type="entry name" value="RBD_domain_sf"/>
</dbReference>
<dbReference type="STRING" id="983967.A0A1E4SYN3"/>
<dbReference type="InterPro" id="IPR012677">
    <property type="entry name" value="Nucleotide-bd_a/b_plait_sf"/>
</dbReference>
<gene>
    <name evidence="4" type="ORF">CANARDRAFT_235904</name>
</gene>
<feature type="region of interest" description="Disordered" evidence="2">
    <location>
        <begin position="320"/>
        <end position="353"/>
    </location>
</feature>
<evidence type="ECO:0000259" key="3">
    <source>
        <dbReference type="PROSITE" id="PS50102"/>
    </source>
</evidence>
<name>A0A1E4SYN3_9ASCO</name>
<dbReference type="PROSITE" id="PS50102">
    <property type="entry name" value="RRM"/>
    <property type="match status" value="1"/>
</dbReference>
<proteinExistence type="predicted"/>
<organism evidence="4 5">
    <name type="scientific">[Candida] arabinofermentans NRRL YB-2248</name>
    <dbReference type="NCBI Taxonomy" id="983967"/>
    <lineage>
        <taxon>Eukaryota</taxon>
        <taxon>Fungi</taxon>
        <taxon>Dikarya</taxon>
        <taxon>Ascomycota</taxon>
        <taxon>Saccharomycotina</taxon>
        <taxon>Pichiomycetes</taxon>
        <taxon>Pichiales</taxon>
        <taxon>Pichiaceae</taxon>
        <taxon>Ogataea</taxon>
        <taxon>Ogataea/Candida clade</taxon>
    </lineage>
</organism>
<dbReference type="OrthoDB" id="21643at2759"/>
<evidence type="ECO:0000256" key="2">
    <source>
        <dbReference type="SAM" id="MobiDB-lite"/>
    </source>
</evidence>
<dbReference type="SUPFAM" id="SSF54928">
    <property type="entry name" value="RNA-binding domain, RBD"/>
    <property type="match status" value="1"/>
</dbReference>
<keyword evidence="5" id="KW-1185">Reference proteome</keyword>
<dbReference type="Proteomes" id="UP000094801">
    <property type="component" value="Unassembled WGS sequence"/>
</dbReference>
<keyword evidence="1" id="KW-0694">RNA-binding</keyword>
<accession>A0A1E4SYN3</accession>
<evidence type="ECO:0000256" key="1">
    <source>
        <dbReference type="PROSITE-ProRule" id="PRU00176"/>
    </source>
</evidence>
<feature type="compositionally biased region" description="Acidic residues" evidence="2">
    <location>
        <begin position="330"/>
        <end position="340"/>
    </location>
</feature>
<evidence type="ECO:0000313" key="5">
    <source>
        <dbReference type="Proteomes" id="UP000094801"/>
    </source>
</evidence>
<evidence type="ECO:0000313" key="4">
    <source>
        <dbReference type="EMBL" id="ODV84616.1"/>
    </source>
</evidence>
<reference evidence="5" key="1">
    <citation type="submission" date="2016-04" db="EMBL/GenBank/DDBJ databases">
        <title>Comparative genomics of biotechnologically important yeasts.</title>
        <authorList>
            <consortium name="DOE Joint Genome Institute"/>
            <person name="Riley R."/>
            <person name="Haridas S."/>
            <person name="Wolfe K.H."/>
            <person name="Lopes M.R."/>
            <person name="Hittinger C.T."/>
            <person name="Goker M."/>
            <person name="Salamov A."/>
            <person name="Wisecaver J."/>
            <person name="Long T.M."/>
            <person name="Aerts A.L."/>
            <person name="Barry K."/>
            <person name="Choi C."/>
            <person name="Clum A."/>
            <person name="Coughlan A.Y."/>
            <person name="Deshpande S."/>
            <person name="Douglass A.P."/>
            <person name="Hanson S.J."/>
            <person name="Klenk H.-P."/>
            <person name="Labutti K."/>
            <person name="Lapidus A."/>
            <person name="Lindquist E."/>
            <person name="Lipzen A."/>
            <person name="Meier-Kolthoff J.P."/>
            <person name="Ohm R.A."/>
            <person name="Otillar R.P."/>
            <person name="Pangilinan J."/>
            <person name="Peng Y."/>
            <person name="Rokas A."/>
            <person name="Rosa C.A."/>
            <person name="Scheuner C."/>
            <person name="Sibirny A.A."/>
            <person name="Slot J.C."/>
            <person name="Stielow J.B."/>
            <person name="Sun H."/>
            <person name="Kurtzman C.P."/>
            <person name="Blackwell M."/>
            <person name="Grigoriev I.V."/>
            <person name="Jeffries T.W."/>
        </authorList>
    </citation>
    <scope>NUCLEOTIDE SEQUENCE [LARGE SCALE GENOMIC DNA]</scope>
    <source>
        <strain evidence="5">NRRL YB-2248</strain>
    </source>
</reference>
<feature type="domain" description="RRM" evidence="3">
    <location>
        <begin position="11"/>
        <end position="91"/>
    </location>
</feature>
<protein>
    <recommendedName>
        <fullName evidence="3">RRM domain-containing protein</fullName>
    </recommendedName>
</protein>
<dbReference type="Gene3D" id="3.30.70.330">
    <property type="match status" value="1"/>
</dbReference>
<dbReference type="AlphaFoldDB" id="A0A1E4SYN3"/>
<dbReference type="EMBL" id="KV453856">
    <property type="protein sequence ID" value="ODV84616.1"/>
    <property type="molecule type" value="Genomic_DNA"/>
</dbReference>
<sequence>MSKKQTHAVPTRIHVGSISAELASNINELETRFAKYGQIITPFTIHQKDNVDYHYGYVTILLTPESFKKLSKTFNGVNYKGSKLRINQAKPDYKERWLKDSKRQDTKIKQRALRSKIAQVRDERIANKDANPFELDKIIPGRLRKNARKDTRKLTLRVHYKDTIKVIKCKKTKVWGYNKAKKLRDMTYRFVNNLWMDGNDHIIDRLATNTLIFTEKGIQIEKQDPALLTQEVEDNEEVAVEKDMNNKLLESFLTKFNFEKPVELQTREEADADSDYEFEGKLREINSEDEDEDDDQVIDIHYKVPEKDCIKPSNESIIEANEDEAKTSVEQEEEEEEEEFIPTFGKTNSTQSASTNETEALRSLLNPTTSTSFKLVNDEDEDIDQTKTLEVESAPSLTVNSTAAIIPVLKERDLGLFFPHFESPFLNTQTQLNKLQTFKIQDKLQYDEWFFSNRGELNREFRARKRDFHRGSKKRGKVTLI</sequence>